<dbReference type="WBParaSite" id="SBAD_0000578601-mRNA-1">
    <property type="protein sequence ID" value="SBAD_0000578601-mRNA-1"/>
    <property type="gene ID" value="SBAD_0000578601"/>
</dbReference>
<reference evidence="3" key="1">
    <citation type="submission" date="2016-06" db="UniProtKB">
        <authorList>
            <consortium name="WormBaseParasite"/>
        </authorList>
    </citation>
    <scope>IDENTIFICATION</scope>
</reference>
<dbReference type="EMBL" id="UZAM01009080">
    <property type="protein sequence ID" value="VDP07598.1"/>
    <property type="molecule type" value="Genomic_DNA"/>
</dbReference>
<proteinExistence type="predicted"/>
<evidence type="ECO:0000313" key="2">
    <source>
        <dbReference type="Proteomes" id="UP000270296"/>
    </source>
</evidence>
<reference evidence="1 2" key="2">
    <citation type="submission" date="2018-11" db="EMBL/GenBank/DDBJ databases">
        <authorList>
            <consortium name="Pathogen Informatics"/>
        </authorList>
    </citation>
    <scope>NUCLEOTIDE SEQUENCE [LARGE SCALE GENOMIC DNA]</scope>
</reference>
<evidence type="ECO:0000313" key="3">
    <source>
        <dbReference type="WBParaSite" id="SBAD_0000578601-mRNA-1"/>
    </source>
</evidence>
<sequence length="31" mass="3716">MRVTRMGRITKGQLLKNKIFKRIDRSQPTSR</sequence>
<protein>
    <submittedName>
        <fullName evidence="3">30S ribosomal protein S12</fullName>
    </submittedName>
</protein>
<gene>
    <name evidence="1" type="ORF">SBAD_LOCUS5564</name>
</gene>
<evidence type="ECO:0000313" key="1">
    <source>
        <dbReference type="EMBL" id="VDP07598.1"/>
    </source>
</evidence>
<accession>A0A183IPL7</accession>
<dbReference type="Proteomes" id="UP000270296">
    <property type="component" value="Unassembled WGS sequence"/>
</dbReference>
<keyword evidence="2" id="KW-1185">Reference proteome</keyword>
<name>A0A183IPL7_9BILA</name>
<organism evidence="3">
    <name type="scientific">Soboliphyme baturini</name>
    <dbReference type="NCBI Taxonomy" id="241478"/>
    <lineage>
        <taxon>Eukaryota</taxon>
        <taxon>Metazoa</taxon>
        <taxon>Ecdysozoa</taxon>
        <taxon>Nematoda</taxon>
        <taxon>Enoplea</taxon>
        <taxon>Dorylaimia</taxon>
        <taxon>Dioctophymatida</taxon>
        <taxon>Dioctophymatoidea</taxon>
        <taxon>Soboliphymatidae</taxon>
        <taxon>Soboliphyme</taxon>
    </lineage>
</organism>
<dbReference type="AlphaFoldDB" id="A0A183IPL7"/>